<comment type="subcellular location">
    <subcellularLocation>
        <location evidence="6">Cytoplasm</location>
    </subcellularLocation>
</comment>
<keyword evidence="4 6" id="KW-0630">Potassium</keyword>
<reference evidence="11 12" key="1">
    <citation type="submission" date="2016-06" db="EMBL/GenBank/DDBJ databases">
        <title>Three novel species with peptidoglycan cell walls form the new genus Lacunisphaera gen. nov. in the family Opitutaceae of the verrucomicrobial subdivision 4.</title>
        <authorList>
            <person name="Rast P."/>
            <person name="Gloeckner I."/>
            <person name="Jogler M."/>
            <person name="Boedeker C."/>
            <person name="Jeske O."/>
            <person name="Wiegand S."/>
            <person name="Reinhardt R."/>
            <person name="Schumann P."/>
            <person name="Rohde M."/>
            <person name="Spring S."/>
            <person name="Gloeckner F.O."/>
            <person name="Jogler C."/>
        </authorList>
    </citation>
    <scope>NUCLEOTIDE SEQUENCE [LARGE SCALE GENOMIC DNA]</scope>
    <source>
        <strain evidence="11 12">IG16b</strain>
    </source>
</reference>
<dbReference type="CDD" id="cd04164">
    <property type="entry name" value="trmE"/>
    <property type="match status" value="1"/>
</dbReference>
<dbReference type="Proteomes" id="UP000095228">
    <property type="component" value="Chromosome"/>
</dbReference>
<dbReference type="Pfam" id="PF10396">
    <property type="entry name" value="TrmE_N"/>
    <property type="match status" value="1"/>
</dbReference>
<feature type="binding site" evidence="6">
    <location>
        <position position="120"/>
    </location>
    <ligand>
        <name>(6S)-5-formyl-5,6,7,8-tetrahydrofolate</name>
        <dbReference type="ChEBI" id="CHEBI:57457"/>
    </ligand>
</feature>
<dbReference type="STRING" id="1838286.Verru16b_01036"/>
<feature type="binding site" evidence="6">
    <location>
        <begin position="330"/>
        <end position="333"/>
    </location>
    <ligand>
        <name>GTP</name>
        <dbReference type="ChEBI" id="CHEBI:37565"/>
    </ligand>
</feature>
<comment type="caution">
    <text evidence="6">Lacks conserved residue(s) required for the propagation of feature annotation.</text>
</comment>
<dbReference type="CDD" id="cd14858">
    <property type="entry name" value="TrmE_N"/>
    <property type="match status" value="1"/>
</dbReference>
<dbReference type="PATRIC" id="fig|1838286.3.peg.1039"/>
<dbReference type="NCBIfam" id="TIGR00231">
    <property type="entry name" value="small_GTP"/>
    <property type="match status" value="1"/>
</dbReference>
<comment type="subunit">
    <text evidence="6">Homodimer. Heterotetramer of two MnmE and two MnmG subunits.</text>
</comment>
<comment type="function">
    <text evidence="6">Exhibits a very high intrinsic GTPase hydrolysis rate. Involved in the addition of a carboxymethylaminomethyl (cmnm) group at the wobble position (U34) of certain tRNAs, forming tRNA-cmnm(5)s(2)U34.</text>
</comment>
<evidence type="ECO:0000256" key="2">
    <source>
        <dbReference type="ARBA" id="ARBA00022694"/>
    </source>
</evidence>
<dbReference type="Gene3D" id="3.40.50.300">
    <property type="entry name" value="P-loop containing nucleotide triphosphate hydrolases"/>
    <property type="match status" value="1"/>
</dbReference>
<dbReference type="InterPro" id="IPR006073">
    <property type="entry name" value="GTP-bd"/>
</dbReference>
<dbReference type="NCBIfam" id="TIGR00450">
    <property type="entry name" value="mnmE_trmE_thdF"/>
    <property type="match status" value="1"/>
</dbReference>
<dbReference type="OrthoDB" id="9805918at2"/>
<keyword evidence="2 6" id="KW-0819">tRNA processing</keyword>
<feature type="binding site" evidence="6">
    <location>
        <begin position="226"/>
        <end position="231"/>
    </location>
    <ligand>
        <name>GTP</name>
        <dbReference type="ChEBI" id="CHEBI:37565"/>
    </ligand>
</feature>
<evidence type="ECO:0000256" key="6">
    <source>
        <dbReference type="HAMAP-Rule" id="MF_00379"/>
    </source>
</evidence>
<dbReference type="EC" id="3.6.-.-" evidence="6"/>
<sequence length="450" mass="48160">MSFPSDAIAALATPVGTSAIAVVRASGAQVPALVTAIFGETPPPRLARHADYKDIAGRLVDDVLFTFFAAPNSFTGEDTVEISCHGNPFIAQRILEDLFARGCRPAEPGEFSKRAFLHGRLDLTQAEAVMDLIHARSERALTAANQQLRGSLGRQMDSLISQLINVLAMVEAYIDFPEEDLPAEDRAAVLRSLAQLKTDTNRLLATSHYGAMLRDGIKTVILGEPNAGKSSLLNRLVGRERALVSPEPGTTRDYLEERVLVGAHALRLIDTAGLNPSPTSLEQRGIEKTLEQAAEADLFLWVIDGTRPLPVLPPATAQRLTPENTLAVFNKADLGGGQVSVPTLPFPTLRVSALTGLGFDQLPPAIAQLADAFQNQVGSEIIAINARHAHALEQARACLDSAATKLADGVDTALVASDLRGTMDAYGQISGKIDHERVLDQLFATFCIGK</sequence>
<dbReference type="GO" id="GO:0005737">
    <property type="term" value="C:cytoplasm"/>
    <property type="evidence" value="ECO:0007669"/>
    <property type="project" value="UniProtKB-SubCell"/>
</dbReference>
<dbReference type="GO" id="GO:0003924">
    <property type="term" value="F:GTPase activity"/>
    <property type="evidence" value="ECO:0007669"/>
    <property type="project" value="UniProtKB-UniRule"/>
</dbReference>
<dbReference type="GO" id="GO:0005525">
    <property type="term" value="F:GTP binding"/>
    <property type="evidence" value="ECO:0007669"/>
    <property type="project" value="UniProtKB-UniRule"/>
</dbReference>
<comment type="cofactor">
    <cofactor evidence="6">
        <name>K(+)</name>
        <dbReference type="ChEBI" id="CHEBI:29103"/>
    </cofactor>
    <text evidence="6">Binds 1 potassium ion per subunit.</text>
</comment>
<dbReference type="Pfam" id="PF12631">
    <property type="entry name" value="MnmE_helical"/>
    <property type="match status" value="1"/>
</dbReference>
<dbReference type="GO" id="GO:0002098">
    <property type="term" value="P:tRNA wobble uridine modification"/>
    <property type="evidence" value="ECO:0007669"/>
    <property type="project" value="TreeGrafter"/>
</dbReference>
<protein>
    <recommendedName>
        <fullName evidence="6">tRNA modification GTPase MnmE</fullName>
        <ecNumber evidence="6">3.6.-.-</ecNumber>
    </recommendedName>
</protein>
<keyword evidence="6" id="KW-0479">Metal-binding</keyword>
<dbReference type="InterPro" id="IPR004520">
    <property type="entry name" value="GTPase_MnmE"/>
</dbReference>
<evidence type="ECO:0000259" key="10">
    <source>
        <dbReference type="Pfam" id="PF12631"/>
    </source>
</evidence>
<gene>
    <name evidence="6 11" type="primary">mnmE</name>
    <name evidence="6" type="synonym">trmE</name>
    <name evidence="11" type="ORF">Verru16b_01036</name>
</gene>
<dbReference type="InterPro" id="IPR025867">
    <property type="entry name" value="MnmE_helical"/>
</dbReference>
<proteinExistence type="inferred from homology"/>
<dbReference type="Gene3D" id="3.30.1360.120">
    <property type="entry name" value="Probable tRNA modification gtpase trme, domain 1"/>
    <property type="match status" value="1"/>
</dbReference>
<dbReference type="SUPFAM" id="SSF52540">
    <property type="entry name" value="P-loop containing nucleoside triphosphate hydrolases"/>
    <property type="match status" value="1"/>
</dbReference>
<feature type="binding site" evidence="6">
    <location>
        <position position="251"/>
    </location>
    <ligand>
        <name>Mg(2+)</name>
        <dbReference type="ChEBI" id="CHEBI:18420"/>
    </ligand>
</feature>
<accession>A0A1D8AT06</accession>
<dbReference type="InterPro" id="IPR027417">
    <property type="entry name" value="P-loop_NTPase"/>
</dbReference>
<dbReference type="Pfam" id="PF01926">
    <property type="entry name" value="MMR_HSR1"/>
    <property type="match status" value="1"/>
</dbReference>
<comment type="similarity">
    <text evidence="1 6 7">Belongs to the TRAFAC class TrmE-Era-EngA-EngB-Septin-like GTPase superfamily. TrmE GTPase family.</text>
</comment>
<evidence type="ECO:0000313" key="11">
    <source>
        <dbReference type="EMBL" id="AOS43976.1"/>
    </source>
</evidence>
<keyword evidence="6 11" id="KW-0378">Hydrolase</keyword>
<dbReference type="HAMAP" id="MF_00379">
    <property type="entry name" value="GTPase_MnmE"/>
    <property type="match status" value="1"/>
</dbReference>
<keyword evidence="12" id="KW-1185">Reference proteome</keyword>
<feature type="binding site" evidence="6">
    <location>
        <begin position="245"/>
        <end position="251"/>
    </location>
    <ligand>
        <name>GTP</name>
        <dbReference type="ChEBI" id="CHEBI:37565"/>
    </ligand>
</feature>
<feature type="domain" description="G" evidence="8">
    <location>
        <begin position="219"/>
        <end position="307"/>
    </location>
</feature>
<dbReference type="PANTHER" id="PTHR42714">
    <property type="entry name" value="TRNA MODIFICATION GTPASE GTPBP3"/>
    <property type="match status" value="1"/>
</dbReference>
<feature type="domain" description="MnmE helical" evidence="10">
    <location>
        <begin position="123"/>
        <end position="447"/>
    </location>
</feature>
<keyword evidence="3 6" id="KW-0547">Nucleotide-binding</keyword>
<organism evidence="11 12">
    <name type="scientific">Lacunisphaera limnophila</name>
    <dbReference type="NCBI Taxonomy" id="1838286"/>
    <lineage>
        <taxon>Bacteria</taxon>
        <taxon>Pseudomonadati</taxon>
        <taxon>Verrucomicrobiota</taxon>
        <taxon>Opitutia</taxon>
        <taxon>Opitutales</taxon>
        <taxon>Opitutaceae</taxon>
        <taxon>Lacunisphaera</taxon>
    </lineage>
</organism>
<feature type="binding site" evidence="6">
    <location>
        <position position="24"/>
    </location>
    <ligand>
        <name>(6S)-5-formyl-5,6,7,8-tetrahydrofolate</name>
        <dbReference type="ChEBI" id="CHEBI:57457"/>
    </ligand>
</feature>
<evidence type="ECO:0000256" key="4">
    <source>
        <dbReference type="ARBA" id="ARBA00022958"/>
    </source>
</evidence>
<dbReference type="InterPro" id="IPR005225">
    <property type="entry name" value="Small_GTP-bd"/>
</dbReference>
<name>A0A1D8AT06_9BACT</name>
<evidence type="ECO:0000256" key="3">
    <source>
        <dbReference type="ARBA" id="ARBA00022741"/>
    </source>
</evidence>
<dbReference type="KEGG" id="obg:Verru16b_01036"/>
<dbReference type="GO" id="GO:0030488">
    <property type="term" value="P:tRNA methylation"/>
    <property type="evidence" value="ECO:0007669"/>
    <property type="project" value="TreeGrafter"/>
</dbReference>
<dbReference type="InterPro" id="IPR027368">
    <property type="entry name" value="MnmE_dom2"/>
</dbReference>
<dbReference type="AlphaFoldDB" id="A0A1D8AT06"/>
<dbReference type="Gene3D" id="1.20.120.430">
    <property type="entry name" value="tRNA modification GTPase MnmE domain 2"/>
    <property type="match status" value="1"/>
</dbReference>
<dbReference type="NCBIfam" id="NF003661">
    <property type="entry name" value="PRK05291.1-3"/>
    <property type="match status" value="1"/>
</dbReference>
<keyword evidence="6" id="KW-0963">Cytoplasm</keyword>
<dbReference type="RefSeq" id="WP_069961280.1">
    <property type="nucleotide sequence ID" value="NZ_CP016094.1"/>
</dbReference>
<feature type="domain" description="GTP-binding protein TrmE N-terminal" evidence="9">
    <location>
        <begin position="8"/>
        <end position="120"/>
    </location>
</feature>
<feature type="binding site" evidence="6">
    <location>
        <position position="81"/>
    </location>
    <ligand>
        <name>(6S)-5-formyl-5,6,7,8-tetrahydrofolate</name>
        <dbReference type="ChEBI" id="CHEBI:57457"/>
    </ligand>
</feature>
<feature type="binding site" evidence="6">
    <location>
        <position position="450"/>
    </location>
    <ligand>
        <name>(6S)-5-formyl-5,6,7,8-tetrahydrofolate</name>
        <dbReference type="ChEBI" id="CHEBI:57457"/>
    </ligand>
</feature>
<keyword evidence="6" id="KW-0460">Magnesium</keyword>
<evidence type="ECO:0000259" key="8">
    <source>
        <dbReference type="Pfam" id="PF01926"/>
    </source>
</evidence>
<feature type="binding site" evidence="6">
    <location>
        <position position="230"/>
    </location>
    <ligand>
        <name>Mg(2+)</name>
        <dbReference type="ChEBI" id="CHEBI:18420"/>
    </ligand>
</feature>
<evidence type="ECO:0000313" key="12">
    <source>
        <dbReference type="Proteomes" id="UP000095228"/>
    </source>
</evidence>
<dbReference type="EMBL" id="CP016094">
    <property type="protein sequence ID" value="AOS43976.1"/>
    <property type="molecule type" value="Genomic_DNA"/>
</dbReference>
<evidence type="ECO:0000256" key="1">
    <source>
        <dbReference type="ARBA" id="ARBA00011043"/>
    </source>
</evidence>
<dbReference type="InterPro" id="IPR018948">
    <property type="entry name" value="GTP-bd_TrmE_N"/>
</dbReference>
<dbReference type="SUPFAM" id="SSF116878">
    <property type="entry name" value="TrmE connector domain"/>
    <property type="match status" value="1"/>
</dbReference>
<evidence type="ECO:0000256" key="7">
    <source>
        <dbReference type="RuleBase" id="RU003313"/>
    </source>
</evidence>
<keyword evidence="5 6" id="KW-0342">GTP-binding</keyword>
<dbReference type="InterPro" id="IPR031168">
    <property type="entry name" value="G_TrmE"/>
</dbReference>
<evidence type="ECO:0000259" key="9">
    <source>
        <dbReference type="Pfam" id="PF10396"/>
    </source>
</evidence>
<dbReference type="InterPro" id="IPR027266">
    <property type="entry name" value="TrmE/GcvT-like"/>
</dbReference>
<dbReference type="GO" id="GO:0046872">
    <property type="term" value="F:metal ion binding"/>
    <property type="evidence" value="ECO:0007669"/>
    <property type="project" value="UniProtKB-KW"/>
</dbReference>
<feature type="binding site" evidence="6">
    <location>
        <begin position="270"/>
        <end position="273"/>
    </location>
    <ligand>
        <name>GTP</name>
        <dbReference type="ChEBI" id="CHEBI:37565"/>
    </ligand>
</feature>
<evidence type="ECO:0000256" key="5">
    <source>
        <dbReference type="ARBA" id="ARBA00023134"/>
    </source>
</evidence>
<dbReference type="PANTHER" id="PTHR42714:SF2">
    <property type="entry name" value="TRNA MODIFICATION GTPASE GTPBP3, MITOCHONDRIAL"/>
    <property type="match status" value="1"/>
</dbReference>